<dbReference type="PROSITE" id="PS50893">
    <property type="entry name" value="ABC_TRANSPORTER_2"/>
    <property type="match status" value="1"/>
</dbReference>
<dbReference type="GO" id="GO:0016887">
    <property type="term" value="F:ATP hydrolysis activity"/>
    <property type="evidence" value="ECO:0007669"/>
    <property type="project" value="InterPro"/>
</dbReference>
<dbReference type="KEGG" id="rher:EHE19_010375"/>
<evidence type="ECO:0000256" key="3">
    <source>
        <dbReference type="ARBA" id="ARBA00022741"/>
    </source>
</evidence>
<keyword evidence="2" id="KW-0813">Transport</keyword>
<dbReference type="SUPFAM" id="SSF52540">
    <property type="entry name" value="P-loop containing nucleoside triphosphate hydrolases"/>
    <property type="match status" value="1"/>
</dbReference>
<dbReference type="PANTHER" id="PTHR42711">
    <property type="entry name" value="ABC TRANSPORTER ATP-BINDING PROTEIN"/>
    <property type="match status" value="1"/>
</dbReference>
<name>A0A4U7JK64_9FIRM</name>
<comment type="similarity">
    <text evidence="1">Belongs to the ABC transporter superfamily.</text>
</comment>
<evidence type="ECO:0000256" key="1">
    <source>
        <dbReference type="ARBA" id="ARBA00005417"/>
    </source>
</evidence>
<dbReference type="Gene3D" id="3.40.50.300">
    <property type="entry name" value="P-loop containing nucleotide triphosphate hydrolases"/>
    <property type="match status" value="1"/>
</dbReference>
<evidence type="ECO:0000313" key="5">
    <source>
        <dbReference type="EMBL" id="QNU65346.1"/>
    </source>
</evidence>
<accession>A0A4U7JK64</accession>
<keyword evidence="3" id="KW-0547">Nucleotide-binding</keyword>
<evidence type="ECO:0000256" key="4">
    <source>
        <dbReference type="ARBA" id="ARBA00022840"/>
    </source>
</evidence>
<dbReference type="GO" id="GO:0005524">
    <property type="term" value="F:ATP binding"/>
    <property type="evidence" value="ECO:0007669"/>
    <property type="project" value="UniProtKB-KW"/>
</dbReference>
<dbReference type="InterPro" id="IPR050763">
    <property type="entry name" value="ABC_transporter_ATP-binding"/>
</dbReference>
<sequence length="321" mass="36733">MQLPIILLKNLYSNEYYASKQEPNLPIEQVLKDINFSANTGELWTVLGSSVYEIKLLLEIMANAKAYEKGKLMIAGFDTTKKKSIILPHVFYIGSTSMAYGNMNVLEYLMFITSNSNRNSVDRQEYLLNYLLDSDMGYICLTPISMLTNQEKSIVILTAAMLSDSKLIIFNLPKLHYSPKEIKIISKLTSRIPYLGKSLIVSTQCYKLAQFISSHICYIDKGRILFNDTLNKFLEYDKVTFLIEPENLNYTVQSLKYALPQFEYLIENNILKIITNTDSKKAGTLLFDALASFKIDPAIVMKNKKNIKNSIQGLMRHYDIQ</sequence>
<dbReference type="Proteomes" id="UP000306409">
    <property type="component" value="Chromosome"/>
</dbReference>
<evidence type="ECO:0000256" key="2">
    <source>
        <dbReference type="ARBA" id="ARBA00022448"/>
    </source>
</evidence>
<proteinExistence type="inferred from homology"/>
<reference evidence="5 6" key="1">
    <citation type="submission" date="2020-09" db="EMBL/GenBank/DDBJ databases">
        <title>Characterization and genome sequencing of Ruminiclostridium sp. nov. MA18.</title>
        <authorList>
            <person name="Rettenmaier R."/>
            <person name="Kowollik M.-L."/>
            <person name="Liebl W."/>
            <person name="Zverlov V."/>
        </authorList>
    </citation>
    <scope>NUCLEOTIDE SEQUENCE [LARGE SCALE GENOMIC DNA]</scope>
    <source>
        <strain evidence="5 6">MA18</strain>
    </source>
</reference>
<dbReference type="InterPro" id="IPR027417">
    <property type="entry name" value="P-loop_NTPase"/>
</dbReference>
<dbReference type="EMBL" id="CP061336">
    <property type="protein sequence ID" value="QNU65346.1"/>
    <property type="molecule type" value="Genomic_DNA"/>
</dbReference>
<dbReference type="InterPro" id="IPR003439">
    <property type="entry name" value="ABC_transporter-like_ATP-bd"/>
</dbReference>
<evidence type="ECO:0000313" key="6">
    <source>
        <dbReference type="Proteomes" id="UP000306409"/>
    </source>
</evidence>
<dbReference type="OrthoDB" id="1792351at2"/>
<dbReference type="RefSeq" id="WP_137696004.1">
    <property type="nucleotide sequence ID" value="NZ_CP061336.1"/>
</dbReference>
<dbReference type="PANTHER" id="PTHR42711:SF5">
    <property type="entry name" value="ABC TRANSPORTER ATP-BINDING PROTEIN NATA"/>
    <property type="match status" value="1"/>
</dbReference>
<keyword evidence="6" id="KW-1185">Reference proteome</keyword>
<organism evidence="5 6">
    <name type="scientific">Ruminiclostridium herbifermentans</name>
    <dbReference type="NCBI Taxonomy" id="2488810"/>
    <lineage>
        <taxon>Bacteria</taxon>
        <taxon>Bacillati</taxon>
        <taxon>Bacillota</taxon>
        <taxon>Clostridia</taxon>
        <taxon>Eubacteriales</taxon>
        <taxon>Oscillospiraceae</taxon>
        <taxon>Ruminiclostridium</taxon>
    </lineage>
</organism>
<dbReference type="AlphaFoldDB" id="A0A4U7JK64"/>
<keyword evidence="4" id="KW-0067">ATP-binding</keyword>
<gene>
    <name evidence="5" type="ORF">EHE19_010375</name>
</gene>
<protein>
    <submittedName>
        <fullName evidence="5">Uncharacterized protein</fullName>
    </submittedName>
</protein>